<name>H3GPA4_PHYRM</name>
<dbReference type="STRING" id="164328.H3GPA4"/>
<dbReference type="GO" id="GO:0005634">
    <property type="term" value="C:nucleus"/>
    <property type="evidence" value="ECO:0000318"/>
    <property type="project" value="GO_Central"/>
</dbReference>
<keyword evidence="2" id="KW-0143">Chaperone</keyword>
<comment type="similarity">
    <text evidence="3">Belongs to the PSMG2 family.</text>
</comment>
<sequence>MEFYPEDAASAADAATCAALFANHTVLLPAVSNANLGQLTLDLLINTLLQNGKAFDVQLTRVGHLLSEAVPPIAGGAAFATQQPQSLCLNLEVYQSKEKKITIIQQRAPVLPGRAQTFIRELVDWAVTSKVATLGVVAGCDDMLRHDPNMMRWELEKLIFCRPIRTIFSADAAQLDEAFLSRFEGLTTSTSAEGAQEASEAPSSSADQWAPIRGAGLAPLLHAQCDEQKLPFIAWVMPCAEGNNVPDAAAMATQLVRSLRILPKQLAADPSPAPPMLPFAFPPSWNQLFGRGPDVSLYL</sequence>
<organism evidence="4 5">
    <name type="scientific">Phytophthora ramorum</name>
    <name type="common">Sudden oak death agent</name>
    <dbReference type="NCBI Taxonomy" id="164328"/>
    <lineage>
        <taxon>Eukaryota</taxon>
        <taxon>Sar</taxon>
        <taxon>Stramenopiles</taxon>
        <taxon>Oomycota</taxon>
        <taxon>Peronosporomycetes</taxon>
        <taxon>Peronosporales</taxon>
        <taxon>Peronosporaceae</taxon>
        <taxon>Phytophthora</taxon>
    </lineage>
</organism>
<dbReference type="GO" id="GO:0005829">
    <property type="term" value="C:cytosol"/>
    <property type="evidence" value="ECO:0000318"/>
    <property type="project" value="GO_Central"/>
</dbReference>
<dbReference type="AlphaFoldDB" id="H3GPA4"/>
<dbReference type="Pfam" id="PF09754">
    <property type="entry name" value="PAC2"/>
    <property type="match status" value="1"/>
</dbReference>
<dbReference type="InterPro" id="IPR019151">
    <property type="entry name" value="Proteasome_assmbl_chaperone_2"/>
</dbReference>
<dbReference type="InParanoid" id="H3GPA4"/>
<reference evidence="4" key="2">
    <citation type="submission" date="2015-06" db="UniProtKB">
        <authorList>
            <consortium name="EnsemblProtists"/>
        </authorList>
    </citation>
    <scope>IDENTIFICATION</scope>
    <source>
        <strain evidence="4">Pr102</strain>
    </source>
</reference>
<evidence type="ECO:0000313" key="4">
    <source>
        <dbReference type="EnsemblProtists" id="Phyra78510"/>
    </source>
</evidence>
<dbReference type="HOGENOM" id="CLU_062640_0_1_1"/>
<evidence type="ECO:0000313" key="5">
    <source>
        <dbReference type="Proteomes" id="UP000005238"/>
    </source>
</evidence>
<dbReference type="OMA" id="WKEHTGE"/>
<dbReference type="Gene3D" id="3.40.50.10900">
    <property type="entry name" value="PAC-like subunit"/>
    <property type="match status" value="2"/>
</dbReference>
<dbReference type="InterPro" id="IPR016562">
    <property type="entry name" value="Proteasome_assmbl_chp_2_euk"/>
</dbReference>
<protein>
    <recommendedName>
        <fullName evidence="1">Proteasome assembly chaperone 2</fullName>
    </recommendedName>
</protein>
<dbReference type="EMBL" id="DS566029">
    <property type="status" value="NOT_ANNOTATED_CDS"/>
    <property type="molecule type" value="Genomic_DNA"/>
</dbReference>
<proteinExistence type="inferred from homology"/>
<evidence type="ECO:0000256" key="3">
    <source>
        <dbReference type="ARBA" id="ARBA00025745"/>
    </source>
</evidence>
<dbReference type="PANTHER" id="PTHR12970">
    <property type="entry name" value="PROTEASOME ASSEMBLY CHAPERONE 2"/>
    <property type="match status" value="1"/>
</dbReference>
<dbReference type="PANTHER" id="PTHR12970:SF1">
    <property type="entry name" value="PROTEASOME ASSEMBLY CHAPERONE 2"/>
    <property type="match status" value="1"/>
</dbReference>
<dbReference type="VEuPathDB" id="FungiDB:KRP23_13786"/>
<dbReference type="EnsemblProtists" id="Phyra78510">
    <property type="protein sequence ID" value="Phyra78510"/>
    <property type="gene ID" value="Phyra78510"/>
</dbReference>
<evidence type="ECO:0000256" key="2">
    <source>
        <dbReference type="ARBA" id="ARBA00023186"/>
    </source>
</evidence>
<keyword evidence="5" id="KW-1185">Reference proteome</keyword>
<dbReference type="Proteomes" id="UP000005238">
    <property type="component" value="Unassembled WGS sequence"/>
</dbReference>
<reference evidence="5" key="1">
    <citation type="journal article" date="2006" name="Science">
        <title>Phytophthora genome sequences uncover evolutionary origins and mechanisms of pathogenesis.</title>
        <authorList>
            <person name="Tyler B.M."/>
            <person name="Tripathy S."/>
            <person name="Zhang X."/>
            <person name="Dehal P."/>
            <person name="Jiang R.H."/>
            <person name="Aerts A."/>
            <person name="Arredondo F.D."/>
            <person name="Baxter L."/>
            <person name="Bensasson D."/>
            <person name="Beynon J.L."/>
            <person name="Chapman J."/>
            <person name="Damasceno C.M."/>
            <person name="Dorrance A.E."/>
            <person name="Dou D."/>
            <person name="Dickerman A.W."/>
            <person name="Dubchak I.L."/>
            <person name="Garbelotto M."/>
            <person name="Gijzen M."/>
            <person name="Gordon S.G."/>
            <person name="Govers F."/>
            <person name="Grunwald N.J."/>
            <person name="Huang W."/>
            <person name="Ivors K.L."/>
            <person name="Jones R.W."/>
            <person name="Kamoun S."/>
            <person name="Krampis K."/>
            <person name="Lamour K.H."/>
            <person name="Lee M.K."/>
            <person name="McDonald W.H."/>
            <person name="Medina M."/>
            <person name="Meijer H.J."/>
            <person name="Nordberg E.K."/>
            <person name="Maclean D.J."/>
            <person name="Ospina-Giraldo M.D."/>
            <person name="Morris P.F."/>
            <person name="Phuntumart V."/>
            <person name="Putnam N.H."/>
            <person name="Rash S."/>
            <person name="Rose J.K."/>
            <person name="Sakihama Y."/>
            <person name="Salamov A.A."/>
            <person name="Savidor A."/>
            <person name="Scheuring C.F."/>
            <person name="Smith B.M."/>
            <person name="Sobral B.W."/>
            <person name="Terry A."/>
            <person name="Torto-Alalibo T.A."/>
            <person name="Win J."/>
            <person name="Xu Z."/>
            <person name="Zhang H."/>
            <person name="Grigoriev I.V."/>
            <person name="Rokhsar D.S."/>
            <person name="Boore J.L."/>
        </authorList>
    </citation>
    <scope>NUCLEOTIDE SEQUENCE [LARGE SCALE GENOMIC DNA]</scope>
    <source>
        <strain evidence="5">Pr102</strain>
    </source>
</reference>
<dbReference type="InterPro" id="IPR038389">
    <property type="entry name" value="PSMG2_sf"/>
</dbReference>
<evidence type="ECO:0000256" key="1">
    <source>
        <dbReference type="ARBA" id="ARBA00019186"/>
    </source>
</evidence>
<dbReference type="GO" id="GO:0043248">
    <property type="term" value="P:proteasome assembly"/>
    <property type="evidence" value="ECO:0000318"/>
    <property type="project" value="GO_Central"/>
</dbReference>
<dbReference type="eggNOG" id="KOG3112">
    <property type="taxonomic scope" value="Eukaryota"/>
</dbReference>
<dbReference type="VEuPathDB" id="FungiDB:KRP22_4500"/>
<accession>H3GPA4</accession>